<accession>A0A6J6BDF3</accession>
<feature type="transmembrane region" description="Helical" evidence="2">
    <location>
        <begin position="378"/>
        <end position="401"/>
    </location>
</feature>
<dbReference type="InterPro" id="IPR011701">
    <property type="entry name" value="MFS"/>
</dbReference>
<feature type="transmembrane region" description="Helical" evidence="2">
    <location>
        <begin position="119"/>
        <end position="140"/>
    </location>
</feature>
<feature type="transmembrane region" description="Helical" evidence="2">
    <location>
        <begin position="350"/>
        <end position="371"/>
    </location>
</feature>
<feature type="transmembrane region" description="Helical" evidence="2">
    <location>
        <begin position="24"/>
        <end position="43"/>
    </location>
</feature>
<organism evidence="4">
    <name type="scientific">freshwater metagenome</name>
    <dbReference type="NCBI Taxonomy" id="449393"/>
    <lineage>
        <taxon>unclassified sequences</taxon>
        <taxon>metagenomes</taxon>
        <taxon>ecological metagenomes</taxon>
    </lineage>
</organism>
<feature type="domain" description="Major facilitator superfamily (MFS) profile" evidence="3">
    <location>
        <begin position="25"/>
        <end position="433"/>
    </location>
</feature>
<evidence type="ECO:0000313" key="4">
    <source>
        <dbReference type="EMBL" id="CAB4536926.1"/>
    </source>
</evidence>
<feature type="transmembrane region" description="Helical" evidence="2">
    <location>
        <begin position="90"/>
        <end position="107"/>
    </location>
</feature>
<feature type="compositionally biased region" description="Low complexity" evidence="1">
    <location>
        <begin position="463"/>
        <end position="474"/>
    </location>
</feature>
<dbReference type="GO" id="GO:0022857">
    <property type="term" value="F:transmembrane transporter activity"/>
    <property type="evidence" value="ECO:0007669"/>
    <property type="project" value="InterPro"/>
</dbReference>
<protein>
    <submittedName>
        <fullName evidence="4">Unannotated protein</fullName>
    </submittedName>
</protein>
<dbReference type="InterPro" id="IPR050327">
    <property type="entry name" value="Proton-linked_MCT"/>
</dbReference>
<dbReference type="Gene3D" id="1.20.1250.20">
    <property type="entry name" value="MFS general substrate transporter like domains"/>
    <property type="match status" value="2"/>
</dbReference>
<feature type="transmembrane region" description="Helical" evidence="2">
    <location>
        <begin position="322"/>
        <end position="344"/>
    </location>
</feature>
<feature type="transmembrane region" description="Helical" evidence="2">
    <location>
        <begin position="280"/>
        <end position="301"/>
    </location>
</feature>
<feature type="transmembrane region" description="Helical" evidence="2">
    <location>
        <begin position="63"/>
        <end position="83"/>
    </location>
</feature>
<feature type="transmembrane region" description="Helical" evidence="2">
    <location>
        <begin position="248"/>
        <end position="274"/>
    </location>
</feature>
<keyword evidence="2" id="KW-1133">Transmembrane helix</keyword>
<gene>
    <name evidence="4" type="ORF">UFOPK1493_00055</name>
</gene>
<feature type="transmembrane region" description="Helical" evidence="2">
    <location>
        <begin position="183"/>
        <end position="202"/>
    </location>
</feature>
<dbReference type="InterPro" id="IPR020846">
    <property type="entry name" value="MFS_dom"/>
</dbReference>
<feature type="transmembrane region" description="Helical" evidence="2">
    <location>
        <begin position="152"/>
        <end position="171"/>
    </location>
</feature>
<dbReference type="AlphaFoldDB" id="A0A6J6BDF3"/>
<dbReference type="EMBL" id="CAEZSR010000001">
    <property type="protein sequence ID" value="CAB4536926.1"/>
    <property type="molecule type" value="Genomic_DNA"/>
</dbReference>
<name>A0A6J6BDF3_9ZZZZ</name>
<reference evidence="4" key="1">
    <citation type="submission" date="2020-05" db="EMBL/GenBank/DDBJ databases">
        <authorList>
            <person name="Chiriac C."/>
            <person name="Salcher M."/>
            <person name="Ghai R."/>
            <person name="Kavagutti S V."/>
        </authorList>
    </citation>
    <scope>NUCLEOTIDE SEQUENCE</scope>
</reference>
<dbReference type="InterPro" id="IPR036259">
    <property type="entry name" value="MFS_trans_sf"/>
</dbReference>
<dbReference type="SUPFAM" id="SSF103473">
    <property type="entry name" value="MFS general substrate transporter"/>
    <property type="match status" value="1"/>
</dbReference>
<dbReference type="PANTHER" id="PTHR11360">
    <property type="entry name" value="MONOCARBOXYLATE TRANSPORTER"/>
    <property type="match status" value="1"/>
</dbReference>
<keyword evidence="2" id="KW-0472">Membrane</keyword>
<proteinExistence type="predicted"/>
<feature type="region of interest" description="Disordered" evidence="1">
    <location>
        <begin position="453"/>
        <end position="483"/>
    </location>
</feature>
<dbReference type="PROSITE" id="PS50850">
    <property type="entry name" value="MFS"/>
    <property type="match status" value="1"/>
</dbReference>
<evidence type="ECO:0000256" key="1">
    <source>
        <dbReference type="SAM" id="MobiDB-lite"/>
    </source>
</evidence>
<evidence type="ECO:0000256" key="2">
    <source>
        <dbReference type="SAM" id="Phobius"/>
    </source>
</evidence>
<dbReference type="Pfam" id="PF07690">
    <property type="entry name" value="MFS_1"/>
    <property type="match status" value="2"/>
</dbReference>
<sequence length="483" mass="49882">MPRADVPNVAVPRWFGVDLVRNRWLFPLAGLLGTAIGGSTYAISVFVNPWEDEFGWERTETLSSLAIAILATGAAMFLGGIAVDRWGPRPVLAAGGAFATLGMWNASNVDSLAELSVGFGGLFGLGIGLIYSASTIALVARWYPDPDKRGAAIGWSVVGFGMSAVFVAPLWTWGLETIGWRDTFALSAAVIAVLSVVLVTLVRFPPAGWTWTAEQGWHAVDDTEGTGDAGVQRFPWDLTLAEAIRNRYLWALALLFLFSTSGGLLAIGQAAAWAEEDAPSGLGVSAGIAAVVVMALSVANGSGRPTFGWISARLGLRRSMTLAYSILACGLVGLAASSSVAMAIPAALVTGLAFGGALSLNPVMAAFLFGVSSLGRIYGFLFLVGFGLGGVVGPLLGGMLYDRMEDYAPVFLVAAAASALAAISARLLLPAPGAERQHTPRTRAALDEFFAAARAAQSSEPSGAPDDGPAAGAGRSDEVGVGS</sequence>
<keyword evidence="2" id="KW-0812">Transmembrane</keyword>
<feature type="transmembrane region" description="Helical" evidence="2">
    <location>
        <begin position="407"/>
        <end position="429"/>
    </location>
</feature>
<evidence type="ECO:0000259" key="3">
    <source>
        <dbReference type="PROSITE" id="PS50850"/>
    </source>
</evidence>